<comment type="subcellular location">
    <subcellularLocation>
        <location evidence="1">Cell inner membrane</location>
        <topology evidence="1">Multi-pass membrane protein</topology>
    </subcellularLocation>
</comment>
<feature type="transmembrane region" description="Helical" evidence="9">
    <location>
        <begin position="50"/>
        <end position="67"/>
    </location>
</feature>
<comment type="caution">
    <text evidence="11">The sequence shown here is derived from an EMBL/GenBank/DDBJ whole genome shotgun (WGS) entry which is preliminary data.</text>
</comment>
<feature type="domain" description="Tripartite ATP-independent periplasmic transporters DctQ component" evidence="10">
    <location>
        <begin position="26"/>
        <end position="152"/>
    </location>
</feature>
<keyword evidence="4" id="KW-0997">Cell inner membrane</keyword>
<evidence type="ECO:0000256" key="9">
    <source>
        <dbReference type="SAM" id="Phobius"/>
    </source>
</evidence>
<keyword evidence="5 9" id="KW-0812">Transmembrane</keyword>
<name>A0ABU3P4V1_9FIRM</name>
<keyword evidence="6 9" id="KW-1133">Transmembrane helix</keyword>
<evidence type="ECO:0000256" key="1">
    <source>
        <dbReference type="ARBA" id="ARBA00004429"/>
    </source>
</evidence>
<evidence type="ECO:0000256" key="6">
    <source>
        <dbReference type="ARBA" id="ARBA00022989"/>
    </source>
</evidence>
<keyword evidence="2" id="KW-0813">Transport</keyword>
<gene>
    <name evidence="11" type="ORF">Q4T40_22760</name>
</gene>
<keyword evidence="3" id="KW-1003">Cell membrane</keyword>
<reference evidence="11 12" key="1">
    <citation type="submission" date="2023-07" db="EMBL/GenBank/DDBJ databases">
        <title>The novel representative of Negativicutes class, Anaeroselena agilis gen. nov. sp. nov.</title>
        <authorList>
            <person name="Prokofeva M.I."/>
            <person name="Elcheninov A.G."/>
            <person name="Klyukina A."/>
            <person name="Kublanov I.V."/>
            <person name="Frolov E.N."/>
            <person name="Podosokorskaya O.A."/>
        </authorList>
    </citation>
    <scope>NUCLEOTIDE SEQUENCE [LARGE SCALE GENOMIC DNA]</scope>
    <source>
        <strain evidence="11 12">4137-cl</strain>
    </source>
</reference>
<sequence length="170" mass="19822">MQTIKRLLTVMDRTLEGFAVTCLLAMILIVTMQVFTRKLFNFVFFWSEEITLLLLAWFSYMGIAIGFREKLHMNMDMIENYVSKRVIYIMDRIIDLATFTFGLYLIIAGWDFTVLMNESTLPATKLPNSLLYVVMPLTGLMTCAYSALQFFGMDTRRYTDVEEEIKQHDA</sequence>
<evidence type="ECO:0000313" key="11">
    <source>
        <dbReference type="EMBL" id="MDT8904066.1"/>
    </source>
</evidence>
<feature type="transmembrane region" description="Helical" evidence="9">
    <location>
        <begin position="93"/>
        <end position="110"/>
    </location>
</feature>
<evidence type="ECO:0000259" key="10">
    <source>
        <dbReference type="Pfam" id="PF04290"/>
    </source>
</evidence>
<comment type="similarity">
    <text evidence="8">Belongs to the TRAP transporter small permease family.</text>
</comment>
<evidence type="ECO:0000256" key="8">
    <source>
        <dbReference type="ARBA" id="ARBA00038436"/>
    </source>
</evidence>
<evidence type="ECO:0000256" key="7">
    <source>
        <dbReference type="ARBA" id="ARBA00023136"/>
    </source>
</evidence>
<protein>
    <submittedName>
        <fullName evidence="11">TRAP transporter small permease</fullName>
    </submittedName>
</protein>
<keyword evidence="12" id="KW-1185">Reference proteome</keyword>
<dbReference type="PANTHER" id="PTHR35011">
    <property type="entry name" value="2,3-DIKETO-L-GULONATE TRAP TRANSPORTER SMALL PERMEASE PROTEIN YIAM"/>
    <property type="match status" value="1"/>
</dbReference>
<evidence type="ECO:0000256" key="2">
    <source>
        <dbReference type="ARBA" id="ARBA00022448"/>
    </source>
</evidence>
<evidence type="ECO:0000256" key="5">
    <source>
        <dbReference type="ARBA" id="ARBA00022692"/>
    </source>
</evidence>
<dbReference type="PANTHER" id="PTHR35011:SF11">
    <property type="entry name" value="TRAP TRANSPORTER SMALL PERMEASE PROTEIN"/>
    <property type="match status" value="1"/>
</dbReference>
<evidence type="ECO:0000256" key="3">
    <source>
        <dbReference type="ARBA" id="ARBA00022475"/>
    </source>
</evidence>
<feature type="transmembrane region" description="Helical" evidence="9">
    <location>
        <begin position="130"/>
        <end position="148"/>
    </location>
</feature>
<evidence type="ECO:0000256" key="4">
    <source>
        <dbReference type="ARBA" id="ARBA00022519"/>
    </source>
</evidence>
<organism evidence="11 12">
    <name type="scientific">Anaeroselena agilis</name>
    <dbReference type="NCBI Taxonomy" id="3063788"/>
    <lineage>
        <taxon>Bacteria</taxon>
        <taxon>Bacillati</taxon>
        <taxon>Bacillota</taxon>
        <taxon>Negativicutes</taxon>
        <taxon>Acetonemataceae</taxon>
        <taxon>Anaeroselena</taxon>
    </lineage>
</organism>
<feature type="transmembrane region" description="Helical" evidence="9">
    <location>
        <begin position="15"/>
        <end position="35"/>
    </location>
</feature>
<accession>A0ABU3P4V1</accession>
<proteinExistence type="inferred from homology"/>
<evidence type="ECO:0000313" key="12">
    <source>
        <dbReference type="Proteomes" id="UP001254848"/>
    </source>
</evidence>
<dbReference type="Pfam" id="PF04290">
    <property type="entry name" value="DctQ"/>
    <property type="match status" value="1"/>
</dbReference>
<dbReference type="RefSeq" id="WP_413782627.1">
    <property type="nucleotide sequence ID" value="NZ_JAUOZS010000002.1"/>
</dbReference>
<dbReference type="InterPro" id="IPR055348">
    <property type="entry name" value="DctQ"/>
</dbReference>
<dbReference type="Proteomes" id="UP001254848">
    <property type="component" value="Unassembled WGS sequence"/>
</dbReference>
<dbReference type="EMBL" id="JAUOZS010000002">
    <property type="protein sequence ID" value="MDT8904066.1"/>
    <property type="molecule type" value="Genomic_DNA"/>
</dbReference>
<dbReference type="InterPro" id="IPR007387">
    <property type="entry name" value="TRAP_DctQ"/>
</dbReference>
<keyword evidence="7 9" id="KW-0472">Membrane</keyword>